<evidence type="ECO:0000313" key="2">
    <source>
        <dbReference type="EMBL" id="RXZ62041.1"/>
    </source>
</evidence>
<reference evidence="2 3" key="1">
    <citation type="journal article" date="2019" name="Gut">
        <title>Antibiotics-induced monodominance of a novel gut bacterial order.</title>
        <authorList>
            <person name="Hildebrand F."/>
            <person name="Moitinho-Silva L."/>
            <person name="Blasche S."/>
            <person name="Jahn M.T."/>
            <person name="Gossmann T.I."/>
            <person name="Heuerta-Cepas J."/>
            <person name="Hercog R."/>
            <person name="Luetge M."/>
            <person name="Bahram M."/>
            <person name="Pryszlak A."/>
            <person name="Alves R.J."/>
            <person name="Waszak S.M."/>
            <person name="Zhu A."/>
            <person name="Ye L."/>
            <person name="Costea P.I."/>
            <person name="Aalvink S."/>
            <person name="Belzer C."/>
            <person name="Forslund S.K."/>
            <person name="Sunagawa S."/>
            <person name="Hentschel U."/>
            <person name="Merten C."/>
            <person name="Patil K.R."/>
            <person name="Benes V."/>
            <person name="Bork P."/>
        </authorList>
    </citation>
    <scope>NUCLEOTIDE SEQUENCE [LARGE SCALE GENOMIC DNA]</scope>
    <source>
        <strain evidence="2 3">HDS1380</strain>
    </source>
</reference>
<dbReference type="InterPro" id="IPR043129">
    <property type="entry name" value="ATPase_NBD"/>
</dbReference>
<comment type="caution">
    <text evidence="2">The sequence shown here is derived from an EMBL/GenBank/DDBJ whole genome shotgun (WGS) entry which is preliminary data.</text>
</comment>
<accession>A0A4Q2KG27</accession>
<name>A0A4Q2KG27_9FIRM</name>
<dbReference type="PANTHER" id="PTHR18964:SF149">
    <property type="entry name" value="BIFUNCTIONAL UDP-N-ACETYLGLUCOSAMINE 2-EPIMERASE_N-ACETYLMANNOSAMINE KINASE"/>
    <property type="match status" value="1"/>
</dbReference>
<sequence length="304" mass="32814">MKYYFAADIGGTKTAIGLYDEAYNEIYHGKILTEPSEGCEKLLDKLYGMAGRLFEEYPVAGAGIACPGPLDVSRGVVNNTTTLGWYNVPVRRLFSEKFGVEFALLNDCNAGAYGEYVVRNCKNMAYMSISTGIGGGIIVDGKLYNGQGNAAEFGHLYAGGRHLKCGCGREDCLELYASGTAVESEYFRRTGKRLSGVDIAELANIGDEAAVSIYENVAGYIAEAVVDIQKILDPELVVIGGGVAEAEPFRNAAAFQKIGQYGVKVAFSDQAGKQVLLGTIHYIRDFMEIRGIGANETTQEVLRQ</sequence>
<comment type="similarity">
    <text evidence="1">Belongs to the ROK (NagC/XylR) family.</text>
</comment>
<dbReference type="Pfam" id="PF00480">
    <property type="entry name" value="ROK"/>
    <property type="match status" value="1"/>
</dbReference>
<dbReference type="PROSITE" id="PS01125">
    <property type="entry name" value="ROK"/>
    <property type="match status" value="1"/>
</dbReference>
<gene>
    <name evidence="2" type="ORF">ESZ91_06525</name>
</gene>
<dbReference type="PANTHER" id="PTHR18964">
    <property type="entry name" value="ROK (REPRESSOR, ORF, KINASE) FAMILY"/>
    <property type="match status" value="1"/>
</dbReference>
<dbReference type="SUPFAM" id="SSF53067">
    <property type="entry name" value="Actin-like ATPase domain"/>
    <property type="match status" value="1"/>
</dbReference>
<dbReference type="RefSeq" id="WP_129225340.1">
    <property type="nucleotide sequence ID" value="NZ_SDOZ01000002.1"/>
</dbReference>
<dbReference type="OrthoDB" id="9796533at2"/>
<evidence type="ECO:0000256" key="1">
    <source>
        <dbReference type="ARBA" id="ARBA00006479"/>
    </source>
</evidence>
<proteinExistence type="inferred from homology"/>
<dbReference type="Proteomes" id="UP000291269">
    <property type="component" value="Unassembled WGS sequence"/>
</dbReference>
<dbReference type="Gene3D" id="3.30.420.40">
    <property type="match status" value="2"/>
</dbReference>
<organism evidence="2 3">
    <name type="scientific">Candidatus Borkfalkia ceftriaxoniphila</name>
    <dbReference type="NCBI Taxonomy" id="2508949"/>
    <lineage>
        <taxon>Bacteria</taxon>
        <taxon>Bacillati</taxon>
        <taxon>Bacillota</taxon>
        <taxon>Clostridia</taxon>
        <taxon>Christensenellales</taxon>
        <taxon>Christensenellaceae</taxon>
        <taxon>Candidatus Borkfalkia</taxon>
    </lineage>
</organism>
<dbReference type="InterPro" id="IPR000600">
    <property type="entry name" value="ROK"/>
</dbReference>
<evidence type="ECO:0000313" key="3">
    <source>
        <dbReference type="Proteomes" id="UP000291269"/>
    </source>
</evidence>
<protein>
    <submittedName>
        <fullName evidence="2">ROK family protein</fullName>
    </submittedName>
</protein>
<dbReference type="EMBL" id="SDOZ01000002">
    <property type="protein sequence ID" value="RXZ62041.1"/>
    <property type="molecule type" value="Genomic_DNA"/>
</dbReference>
<keyword evidence="3" id="KW-1185">Reference proteome</keyword>
<dbReference type="InterPro" id="IPR049874">
    <property type="entry name" value="ROK_cs"/>
</dbReference>
<dbReference type="AlphaFoldDB" id="A0A4Q2KG27"/>